<sequence>AGRLGRFDGDAGRGRGGVGVHAQGQGRRGLGGGLGGQYGAGAGQVAHDAPALGADVQLQRAVLVEVGGGGGKAQRVALAQAHGLVA</sequence>
<feature type="compositionally biased region" description="Basic and acidic residues" evidence="1">
    <location>
        <begin position="1"/>
        <end position="13"/>
    </location>
</feature>
<name>A0A699XLV1_TANCI</name>
<accession>A0A699XLV1</accession>
<feature type="non-terminal residue" evidence="2">
    <location>
        <position position="1"/>
    </location>
</feature>
<comment type="caution">
    <text evidence="2">The sequence shown here is derived from an EMBL/GenBank/DDBJ whole genome shotgun (WGS) entry which is preliminary data.</text>
</comment>
<dbReference type="AlphaFoldDB" id="A0A699XLV1"/>
<proteinExistence type="predicted"/>
<feature type="non-terminal residue" evidence="2">
    <location>
        <position position="86"/>
    </location>
</feature>
<evidence type="ECO:0000313" key="2">
    <source>
        <dbReference type="EMBL" id="GFD57851.1"/>
    </source>
</evidence>
<reference evidence="2" key="1">
    <citation type="journal article" date="2019" name="Sci. Rep.">
        <title>Draft genome of Tanacetum cinerariifolium, the natural source of mosquito coil.</title>
        <authorList>
            <person name="Yamashiro T."/>
            <person name="Shiraishi A."/>
            <person name="Satake H."/>
            <person name="Nakayama K."/>
        </authorList>
    </citation>
    <scope>NUCLEOTIDE SEQUENCE</scope>
</reference>
<feature type="region of interest" description="Disordered" evidence="1">
    <location>
        <begin position="1"/>
        <end position="33"/>
    </location>
</feature>
<dbReference type="EMBL" id="BKCJ011845683">
    <property type="protein sequence ID" value="GFD57851.1"/>
    <property type="molecule type" value="Genomic_DNA"/>
</dbReference>
<protein>
    <submittedName>
        <fullName evidence="2">Uncharacterized protein</fullName>
    </submittedName>
</protein>
<organism evidence="2">
    <name type="scientific">Tanacetum cinerariifolium</name>
    <name type="common">Dalmatian daisy</name>
    <name type="synonym">Chrysanthemum cinerariifolium</name>
    <dbReference type="NCBI Taxonomy" id="118510"/>
    <lineage>
        <taxon>Eukaryota</taxon>
        <taxon>Viridiplantae</taxon>
        <taxon>Streptophyta</taxon>
        <taxon>Embryophyta</taxon>
        <taxon>Tracheophyta</taxon>
        <taxon>Spermatophyta</taxon>
        <taxon>Magnoliopsida</taxon>
        <taxon>eudicotyledons</taxon>
        <taxon>Gunneridae</taxon>
        <taxon>Pentapetalae</taxon>
        <taxon>asterids</taxon>
        <taxon>campanulids</taxon>
        <taxon>Asterales</taxon>
        <taxon>Asteraceae</taxon>
        <taxon>Asteroideae</taxon>
        <taxon>Anthemideae</taxon>
        <taxon>Anthemidinae</taxon>
        <taxon>Tanacetum</taxon>
    </lineage>
</organism>
<gene>
    <name evidence="2" type="ORF">Tci_929820</name>
</gene>
<evidence type="ECO:0000256" key="1">
    <source>
        <dbReference type="SAM" id="MobiDB-lite"/>
    </source>
</evidence>